<dbReference type="Ensembl" id="ENSMMOT00000003746.1">
    <property type="protein sequence ID" value="ENSMMOP00000003681.1"/>
    <property type="gene ID" value="ENSMMOG00000002942.1"/>
</dbReference>
<dbReference type="InterPro" id="IPR036779">
    <property type="entry name" value="LysM_dom_sf"/>
</dbReference>
<dbReference type="OMA" id="EVWPHSA"/>
<reference evidence="3" key="2">
    <citation type="submission" date="2025-09" db="UniProtKB">
        <authorList>
            <consortium name="Ensembl"/>
        </authorList>
    </citation>
    <scope>IDENTIFICATION</scope>
</reference>
<dbReference type="Pfam" id="PF01476">
    <property type="entry name" value="LysM"/>
    <property type="match status" value="1"/>
</dbReference>
<evidence type="ECO:0000259" key="2">
    <source>
        <dbReference type="PROSITE" id="PS51782"/>
    </source>
</evidence>
<evidence type="ECO:0000313" key="4">
    <source>
        <dbReference type="Proteomes" id="UP000261620"/>
    </source>
</evidence>
<dbReference type="SMART" id="SM00257">
    <property type="entry name" value="LysM"/>
    <property type="match status" value="1"/>
</dbReference>
<reference evidence="3" key="1">
    <citation type="submission" date="2025-08" db="UniProtKB">
        <authorList>
            <consortium name="Ensembl"/>
        </authorList>
    </citation>
    <scope>IDENTIFICATION</scope>
</reference>
<dbReference type="Proteomes" id="UP000261620">
    <property type="component" value="Unplaced"/>
</dbReference>
<dbReference type="PANTHER" id="PTHR20932:SF2">
    <property type="entry name" value="AND PUTATIVE PEPTIDOGLYCAN-BINDING DOMAIN-CONTAINING PROTEIN 1-RELATED"/>
    <property type="match status" value="1"/>
</dbReference>
<protein>
    <recommendedName>
        <fullName evidence="1">LysM and putative peptidoglycan-binding domain-containing protein 1</fullName>
    </recommendedName>
</protein>
<sequence length="206" mass="22615">MEATPLPNVGGGLLRASRAKSYGSLVRSPLSPARQRCVEHTIQPGETLQGLALKYGVSMEQIKRANRMYTNDSIFLKKSLSIPVLSDLDCHNSGMDLLLEDSKEDNAGCASADKRNIAQISCEKEQGDGRERPSDLSPVEFLKRLDALIYQSNQAAVRGCQEAEKRSQSVISSSGMQQQAAYGGVPLTITKLTKNLRDREDEIFQL</sequence>
<dbReference type="InterPro" id="IPR045030">
    <property type="entry name" value="LYSM1-4"/>
</dbReference>
<dbReference type="Gene3D" id="3.10.350.10">
    <property type="entry name" value="LysM domain"/>
    <property type="match status" value="1"/>
</dbReference>
<evidence type="ECO:0000256" key="1">
    <source>
        <dbReference type="ARBA" id="ARBA00040996"/>
    </source>
</evidence>
<dbReference type="PANTHER" id="PTHR20932">
    <property type="entry name" value="LYSM AND PUTATIVE PEPTIDOGLYCAN-BINDING DOMAIN-CONTAINING PROTEIN"/>
    <property type="match status" value="1"/>
</dbReference>
<dbReference type="AlphaFoldDB" id="A0A3Q3VP13"/>
<name>A0A3Q3VP13_MOLML</name>
<dbReference type="PROSITE" id="PS51782">
    <property type="entry name" value="LYSM"/>
    <property type="match status" value="1"/>
</dbReference>
<keyword evidence="4" id="KW-1185">Reference proteome</keyword>
<dbReference type="SUPFAM" id="SSF54106">
    <property type="entry name" value="LysM domain"/>
    <property type="match status" value="1"/>
</dbReference>
<dbReference type="CDD" id="cd00118">
    <property type="entry name" value="LysM"/>
    <property type="match status" value="1"/>
</dbReference>
<evidence type="ECO:0000313" key="3">
    <source>
        <dbReference type="Ensembl" id="ENSMMOP00000003681.1"/>
    </source>
</evidence>
<accession>A0A3Q3VP13</accession>
<feature type="domain" description="LysM" evidence="2">
    <location>
        <begin position="38"/>
        <end position="82"/>
    </location>
</feature>
<organism evidence="3 4">
    <name type="scientific">Mola mola</name>
    <name type="common">Ocean sunfish</name>
    <name type="synonym">Tetraodon mola</name>
    <dbReference type="NCBI Taxonomy" id="94237"/>
    <lineage>
        <taxon>Eukaryota</taxon>
        <taxon>Metazoa</taxon>
        <taxon>Chordata</taxon>
        <taxon>Craniata</taxon>
        <taxon>Vertebrata</taxon>
        <taxon>Euteleostomi</taxon>
        <taxon>Actinopterygii</taxon>
        <taxon>Neopterygii</taxon>
        <taxon>Teleostei</taxon>
        <taxon>Neoteleostei</taxon>
        <taxon>Acanthomorphata</taxon>
        <taxon>Eupercaria</taxon>
        <taxon>Tetraodontiformes</taxon>
        <taxon>Molidae</taxon>
        <taxon>Mola</taxon>
    </lineage>
</organism>
<proteinExistence type="predicted"/>
<dbReference type="InterPro" id="IPR018392">
    <property type="entry name" value="LysM"/>
</dbReference>